<dbReference type="GeneID" id="10669644"/>
<feature type="transmembrane region" description="Helical" evidence="1">
    <location>
        <begin position="115"/>
        <end position="140"/>
    </location>
</feature>
<keyword evidence="1" id="KW-1133">Transmembrane helix</keyword>
<sequence length="219" mass="25274">MSSTNSKVEGLDGKMVNVDEIQPYPFTKLTIISYAFLILILGTGILNYIRFSSDTLSILRTIALACLAFSAMYIVRKERPSVEWKTSLGAVFLSPIFIVYFFLNEIIKNSKTGKIKFYMMLSLIFIVGFVLLPWIIGFPIIDMFIKFSIANFDFYVVVIWFKYLLNVFLGLIIIVLGPIYLMVNGKHPRAEKHSGIIIWTLIIYFLINITYFRWFLLPS</sequence>
<organism evidence="2 3">
    <name type="scientific">Methanobacterium paludis (strain DSM 25820 / JCM 18151 / SWAN1)</name>
    <dbReference type="NCBI Taxonomy" id="868131"/>
    <lineage>
        <taxon>Archaea</taxon>
        <taxon>Methanobacteriati</taxon>
        <taxon>Methanobacteriota</taxon>
        <taxon>Methanomada group</taxon>
        <taxon>Methanobacteria</taxon>
        <taxon>Methanobacteriales</taxon>
        <taxon>Methanobacteriaceae</taxon>
        <taxon>Methanobacterium</taxon>
    </lineage>
</organism>
<evidence type="ECO:0000313" key="2">
    <source>
        <dbReference type="EMBL" id="AEG19129.1"/>
    </source>
</evidence>
<dbReference type="KEGG" id="mew:MSWAN_2121"/>
<reference evidence="2 3" key="1">
    <citation type="journal article" date="2014" name="Int. J. Syst. Evol. Microbiol.">
        <title>Methanobacterium paludis sp. nov. and a novel strain of Methanobacterium lacus isolated from northern peatlands.</title>
        <authorList>
            <person name="Cadillo-Quiroz H."/>
            <person name="Brauer S.L."/>
            <person name="Goodson N."/>
            <person name="Yavitt J.B."/>
            <person name="Zinder S.H."/>
        </authorList>
    </citation>
    <scope>NUCLEOTIDE SEQUENCE [LARGE SCALE GENOMIC DNA]</scope>
    <source>
        <strain evidence="3">DSM 25820 / JCM 18151 / SWAN1</strain>
    </source>
</reference>
<gene>
    <name evidence="2" type="ordered locus">MSWAN_2121</name>
</gene>
<evidence type="ECO:0000256" key="1">
    <source>
        <dbReference type="SAM" id="Phobius"/>
    </source>
</evidence>
<keyword evidence="1" id="KW-0472">Membrane</keyword>
<protein>
    <submittedName>
        <fullName evidence="2">Tetratricopeptide repeat domain-containing protein</fullName>
    </submittedName>
</protein>
<feature type="transmembrane region" description="Helical" evidence="1">
    <location>
        <begin position="56"/>
        <end position="75"/>
    </location>
</feature>
<keyword evidence="3" id="KW-1185">Reference proteome</keyword>
<dbReference type="EMBL" id="CP002772">
    <property type="protein sequence ID" value="AEG19129.1"/>
    <property type="molecule type" value="Genomic_DNA"/>
</dbReference>
<evidence type="ECO:0000313" key="3">
    <source>
        <dbReference type="Proteomes" id="UP000009231"/>
    </source>
</evidence>
<dbReference type="AlphaFoldDB" id="F6D3F3"/>
<keyword evidence="1" id="KW-0812">Transmembrane</keyword>
<proteinExistence type="predicted"/>
<accession>F6D3F3</accession>
<feature type="transmembrane region" description="Helical" evidence="1">
    <location>
        <begin position="87"/>
        <end position="103"/>
    </location>
</feature>
<dbReference type="Proteomes" id="UP000009231">
    <property type="component" value="Chromosome"/>
</dbReference>
<dbReference type="HOGENOM" id="CLU_1259109_0_0_2"/>
<dbReference type="eggNOG" id="arCOG04351">
    <property type="taxonomic scope" value="Archaea"/>
</dbReference>
<dbReference type="STRING" id="868131.MSWAN_2121"/>
<name>F6D3F3_METPW</name>
<feature type="transmembrane region" description="Helical" evidence="1">
    <location>
        <begin position="31"/>
        <end position="49"/>
    </location>
</feature>
<feature type="transmembrane region" description="Helical" evidence="1">
    <location>
        <begin position="160"/>
        <end position="183"/>
    </location>
</feature>
<feature type="transmembrane region" description="Helical" evidence="1">
    <location>
        <begin position="195"/>
        <end position="216"/>
    </location>
</feature>
<dbReference type="RefSeq" id="WP_013826628.1">
    <property type="nucleotide sequence ID" value="NC_015574.1"/>
</dbReference>